<evidence type="ECO:0000256" key="1">
    <source>
        <dbReference type="ARBA" id="ARBA00005883"/>
    </source>
</evidence>
<evidence type="ECO:0000313" key="5">
    <source>
        <dbReference type="Proteomes" id="UP000515154"/>
    </source>
</evidence>
<sequence>MSNNVDQQGEVLIKDVFPRKVVELDNLFKTLTLERVNDIHCDLNVPVPDPVLVEDLPSKKRRLDQNHANLDNVQGSMVLCLPQGSIPTNKEISHLIQTLKPIIRQLVDHTNMLKMWISFLIPKIEDGNNFGVSIQEDTLAEARQVETESASYLEMISRYFVTRAKLVSKVAKYPHIDDYRQSVRELDEKEYISLRLMTCELRNHYASLHDVVMKNIEKIKKPRSANAENLY</sequence>
<dbReference type="Pfam" id="PF02252">
    <property type="entry name" value="PA28_C"/>
    <property type="match status" value="1"/>
</dbReference>
<dbReference type="GO" id="GO:0005654">
    <property type="term" value="C:nucleoplasm"/>
    <property type="evidence" value="ECO:0007669"/>
    <property type="project" value="TreeGrafter"/>
</dbReference>
<dbReference type="GO" id="GO:0061133">
    <property type="term" value="F:endopeptidase activator activity"/>
    <property type="evidence" value="ECO:0007669"/>
    <property type="project" value="TreeGrafter"/>
</dbReference>
<dbReference type="InterPro" id="IPR036996">
    <property type="entry name" value="PA28_N_sf"/>
</dbReference>
<dbReference type="PANTHER" id="PTHR10660">
    <property type="entry name" value="PROTEASOME REGULATOR PA28"/>
    <property type="match status" value="1"/>
</dbReference>
<dbReference type="Gene3D" id="1.20.5.120">
    <property type="entry name" value="Proteasome activator pa28, N-terminal domain"/>
    <property type="match status" value="1"/>
</dbReference>
<gene>
    <name evidence="6" type="primary">LOC115216783</name>
</gene>
<dbReference type="InterPro" id="IPR036997">
    <property type="entry name" value="PA28_C_sf"/>
</dbReference>
<feature type="domain" description="Proteasome activator PA28 C-terminal" evidence="4">
    <location>
        <begin position="86"/>
        <end position="228"/>
    </location>
</feature>
<dbReference type="SUPFAM" id="SSF47216">
    <property type="entry name" value="Proteasome activator"/>
    <property type="match status" value="1"/>
</dbReference>
<accession>A0A7E6F4Z6</accession>
<proteinExistence type="inferred from homology"/>
<dbReference type="InterPro" id="IPR009077">
    <property type="entry name" value="Proteasome_activ_PA28"/>
</dbReference>
<dbReference type="Proteomes" id="UP000515154">
    <property type="component" value="Linkage group LG10"/>
</dbReference>
<dbReference type="Gene3D" id="1.20.120.180">
    <property type="entry name" value="Proteasome activator pa28, C-terminal domain"/>
    <property type="match status" value="1"/>
</dbReference>
<dbReference type="RefSeq" id="XP_036362380.1">
    <property type="nucleotide sequence ID" value="XM_036506487.1"/>
</dbReference>
<dbReference type="AlphaFoldDB" id="A0A7E6F4Z6"/>
<dbReference type="FunFam" id="1.20.120.180:FF:000001">
    <property type="entry name" value="Proteasome activator complex subunit 3"/>
    <property type="match status" value="1"/>
</dbReference>
<evidence type="ECO:0000256" key="2">
    <source>
        <dbReference type="ARBA" id="ARBA00022942"/>
    </source>
</evidence>
<dbReference type="InterPro" id="IPR003185">
    <property type="entry name" value="Proteasome_activ_PA28_N"/>
</dbReference>
<protein>
    <submittedName>
        <fullName evidence="6">Proteasome activator complex subunit 3 isoform X2</fullName>
    </submittedName>
</protein>
<dbReference type="Pfam" id="PF02251">
    <property type="entry name" value="PA28_N"/>
    <property type="match status" value="1"/>
</dbReference>
<evidence type="ECO:0000259" key="4">
    <source>
        <dbReference type="Pfam" id="PF02252"/>
    </source>
</evidence>
<dbReference type="GO" id="GO:0008537">
    <property type="term" value="C:proteasome activator complex"/>
    <property type="evidence" value="ECO:0007669"/>
    <property type="project" value="InterPro"/>
</dbReference>
<evidence type="ECO:0000259" key="3">
    <source>
        <dbReference type="Pfam" id="PF02251"/>
    </source>
</evidence>
<reference evidence="6" key="1">
    <citation type="submission" date="2025-08" db="UniProtKB">
        <authorList>
            <consortium name="RefSeq"/>
        </authorList>
    </citation>
    <scope>IDENTIFICATION</scope>
</reference>
<dbReference type="GO" id="GO:0005737">
    <property type="term" value="C:cytoplasm"/>
    <property type="evidence" value="ECO:0007669"/>
    <property type="project" value="TreeGrafter"/>
</dbReference>
<comment type="similarity">
    <text evidence="1">Belongs to the PA28 family.</text>
</comment>
<dbReference type="PANTHER" id="PTHR10660:SF2">
    <property type="entry name" value="LD45860P"/>
    <property type="match status" value="1"/>
</dbReference>
<evidence type="ECO:0000313" key="6">
    <source>
        <dbReference type="RefSeq" id="XP_036362380.1"/>
    </source>
</evidence>
<dbReference type="InterPro" id="IPR003186">
    <property type="entry name" value="PA28_C"/>
</dbReference>
<dbReference type="GO" id="GO:0061136">
    <property type="term" value="P:regulation of proteasomal protein catabolic process"/>
    <property type="evidence" value="ECO:0007669"/>
    <property type="project" value="TreeGrafter"/>
</dbReference>
<keyword evidence="5" id="KW-1185">Reference proteome</keyword>
<name>A0A7E6F4Z6_9MOLL</name>
<dbReference type="InterPro" id="IPR036252">
    <property type="entry name" value="Proteasome_activ_sf"/>
</dbReference>
<organism evidence="5 6">
    <name type="scientific">Octopus sinensis</name>
    <name type="common">East Asian common octopus</name>
    <dbReference type="NCBI Taxonomy" id="2607531"/>
    <lineage>
        <taxon>Eukaryota</taxon>
        <taxon>Metazoa</taxon>
        <taxon>Spiralia</taxon>
        <taxon>Lophotrochozoa</taxon>
        <taxon>Mollusca</taxon>
        <taxon>Cephalopoda</taxon>
        <taxon>Coleoidea</taxon>
        <taxon>Octopodiformes</taxon>
        <taxon>Octopoda</taxon>
        <taxon>Incirrata</taxon>
        <taxon>Octopodidae</taxon>
        <taxon>Octopus</taxon>
    </lineage>
</organism>
<feature type="domain" description="Proteasome activator PA28 N-terminal" evidence="3">
    <location>
        <begin position="4"/>
        <end position="50"/>
    </location>
</feature>
<dbReference type="GO" id="GO:2000045">
    <property type="term" value="P:regulation of G1/S transition of mitotic cell cycle"/>
    <property type="evidence" value="ECO:0007669"/>
    <property type="project" value="TreeGrafter"/>
</dbReference>
<keyword evidence="2 6" id="KW-0647">Proteasome</keyword>